<dbReference type="Proteomes" id="UP000315496">
    <property type="component" value="Chromosome 4"/>
</dbReference>
<reference evidence="2 3" key="1">
    <citation type="submission" date="2019-05" db="EMBL/GenBank/DDBJ databases">
        <title>The compact genome of Giardia muris reveals important steps in the evolution of intestinal protozoan parasites.</title>
        <authorList>
            <person name="Xu F."/>
            <person name="Jimenez-Gonzalez A."/>
            <person name="Einarsson E."/>
            <person name="Astvaldsson A."/>
            <person name="Peirasmaki D."/>
            <person name="Eckmann L."/>
            <person name="Andersson J.O."/>
            <person name="Svard S.G."/>
            <person name="Jerlstrom-Hultqvist J."/>
        </authorList>
    </citation>
    <scope>NUCLEOTIDE SEQUENCE [LARGE SCALE GENOMIC DNA]</scope>
    <source>
        <strain evidence="2 3">Roberts-Thomson</strain>
    </source>
</reference>
<dbReference type="PANTHER" id="PTHR24068">
    <property type="entry name" value="UBIQUITIN-CONJUGATING ENZYME E2"/>
    <property type="match status" value="1"/>
</dbReference>
<dbReference type="SMART" id="SM00212">
    <property type="entry name" value="UBCc"/>
    <property type="match status" value="1"/>
</dbReference>
<dbReference type="AlphaFoldDB" id="A0A4Z1SMW2"/>
<evidence type="ECO:0000259" key="1">
    <source>
        <dbReference type="PROSITE" id="PS50127"/>
    </source>
</evidence>
<comment type="caution">
    <text evidence="2">The sequence shown here is derived from an EMBL/GenBank/DDBJ whole genome shotgun (WGS) entry which is preliminary data.</text>
</comment>
<dbReference type="EMBL" id="VDLU01000004">
    <property type="protein sequence ID" value="TNJ27054.1"/>
    <property type="molecule type" value="Genomic_DNA"/>
</dbReference>
<accession>A0A4Z1SMW2</accession>
<sequence length="147" mass="16503">MSDVEIRRSWRLCRELRLLAEARSSHLRFLLPEDGHLNTIRLILTPAAGPYRARPVTFQVSLPSDWPFMPPILSAITSVFHPNIARGRVCLNLTRDDYDRGLTLTAIAHALLLILATPTPDDPLDPEAAEAVRNGTWEAEVNSRLTE</sequence>
<dbReference type="VEuPathDB" id="GiardiaDB:GMRT_14156"/>
<dbReference type="Gene3D" id="3.10.110.10">
    <property type="entry name" value="Ubiquitin Conjugating Enzyme"/>
    <property type="match status" value="1"/>
</dbReference>
<dbReference type="CDD" id="cd23794">
    <property type="entry name" value="UBCc_UBE2F_UBE2M"/>
    <property type="match status" value="1"/>
</dbReference>
<dbReference type="SUPFAM" id="SSF54495">
    <property type="entry name" value="UBC-like"/>
    <property type="match status" value="1"/>
</dbReference>
<feature type="domain" description="UBC core" evidence="1">
    <location>
        <begin position="7"/>
        <end position="147"/>
    </location>
</feature>
<gene>
    <name evidence="2" type="ORF">GMRT_14156</name>
</gene>
<keyword evidence="3" id="KW-1185">Reference proteome</keyword>
<name>A0A4Z1SMW2_GIAMU</name>
<proteinExistence type="predicted"/>
<dbReference type="Pfam" id="PF00179">
    <property type="entry name" value="UQ_con"/>
    <property type="match status" value="1"/>
</dbReference>
<protein>
    <submittedName>
        <fullName evidence="2">Ubiquitin-conjugating enzyme E2</fullName>
    </submittedName>
</protein>
<dbReference type="InterPro" id="IPR016135">
    <property type="entry name" value="UBQ-conjugating_enzyme/RWD"/>
</dbReference>
<dbReference type="InterPro" id="IPR000608">
    <property type="entry name" value="UBC"/>
</dbReference>
<dbReference type="PROSITE" id="PS50127">
    <property type="entry name" value="UBC_2"/>
    <property type="match status" value="1"/>
</dbReference>
<evidence type="ECO:0000313" key="3">
    <source>
        <dbReference type="Proteomes" id="UP000315496"/>
    </source>
</evidence>
<evidence type="ECO:0000313" key="2">
    <source>
        <dbReference type="EMBL" id="TNJ27054.1"/>
    </source>
</evidence>
<dbReference type="OrthoDB" id="9978460at2759"/>
<organism evidence="2 3">
    <name type="scientific">Giardia muris</name>
    <dbReference type="NCBI Taxonomy" id="5742"/>
    <lineage>
        <taxon>Eukaryota</taxon>
        <taxon>Metamonada</taxon>
        <taxon>Diplomonadida</taxon>
        <taxon>Hexamitidae</taxon>
        <taxon>Giardiinae</taxon>
        <taxon>Giardia</taxon>
    </lineage>
</organism>